<organism evidence="1">
    <name type="scientific">Arundo donax</name>
    <name type="common">Giant reed</name>
    <name type="synonym">Donax arundinaceus</name>
    <dbReference type="NCBI Taxonomy" id="35708"/>
    <lineage>
        <taxon>Eukaryota</taxon>
        <taxon>Viridiplantae</taxon>
        <taxon>Streptophyta</taxon>
        <taxon>Embryophyta</taxon>
        <taxon>Tracheophyta</taxon>
        <taxon>Spermatophyta</taxon>
        <taxon>Magnoliopsida</taxon>
        <taxon>Liliopsida</taxon>
        <taxon>Poales</taxon>
        <taxon>Poaceae</taxon>
        <taxon>PACMAD clade</taxon>
        <taxon>Arundinoideae</taxon>
        <taxon>Arundineae</taxon>
        <taxon>Arundo</taxon>
    </lineage>
</organism>
<sequence length="14" mass="1568">MDNSVATSACWIRN</sequence>
<name>A0A0A9CLV9_ARUDO</name>
<evidence type="ECO:0000313" key="1">
    <source>
        <dbReference type="EMBL" id="JAD74380.1"/>
    </source>
</evidence>
<reference evidence="1" key="2">
    <citation type="journal article" date="2015" name="Data Brief">
        <title>Shoot transcriptome of the giant reed, Arundo donax.</title>
        <authorList>
            <person name="Barrero R.A."/>
            <person name="Guerrero F.D."/>
            <person name="Moolhuijzen P."/>
            <person name="Goolsby J.A."/>
            <person name="Tidwell J."/>
            <person name="Bellgard S.E."/>
            <person name="Bellgard M.I."/>
        </authorList>
    </citation>
    <scope>NUCLEOTIDE SEQUENCE</scope>
    <source>
        <tissue evidence="1">Shoot tissue taken approximately 20 cm above the soil surface</tissue>
    </source>
</reference>
<dbReference type="EMBL" id="GBRH01223515">
    <property type="protein sequence ID" value="JAD74380.1"/>
    <property type="molecule type" value="Transcribed_RNA"/>
</dbReference>
<protein>
    <submittedName>
        <fullName evidence="1">Uncharacterized protein</fullName>
    </submittedName>
</protein>
<proteinExistence type="predicted"/>
<reference evidence="1" key="1">
    <citation type="submission" date="2014-09" db="EMBL/GenBank/DDBJ databases">
        <authorList>
            <person name="Magalhaes I.L.F."/>
            <person name="Oliveira U."/>
            <person name="Santos F.R."/>
            <person name="Vidigal T.H.D.A."/>
            <person name="Brescovit A.D."/>
            <person name="Santos A.J."/>
        </authorList>
    </citation>
    <scope>NUCLEOTIDE SEQUENCE</scope>
    <source>
        <tissue evidence="1">Shoot tissue taken approximately 20 cm above the soil surface</tissue>
    </source>
</reference>
<accession>A0A0A9CLV9</accession>